<dbReference type="GO" id="GO:0046872">
    <property type="term" value="F:metal ion binding"/>
    <property type="evidence" value="ECO:0007669"/>
    <property type="project" value="UniProtKB-KW"/>
</dbReference>
<dbReference type="Pfam" id="PF03226">
    <property type="entry name" value="Yippee-Mis18"/>
    <property type="match status" value="1"/>
</dbReference>
<organism evidence="5 6">
    <name type="scientific">Ditylenchus dipsaci</name>
    <dbReference type="NCBI Taxonomy" id="166011"/>
    <lineage>
        <taxon>Eukaryota</taxon>
        <taxon>Metazoa</taxon>
        <taxon>Ecdysozoa</taxon>
        <taxon>Nematoda</taxon>
        <taxon>Chromadorea</taxon>
        <taxon>Rhabditida</taxon>
        <taxon>Tylenchina</taxon>
        <taxon>Tylenchomorpha</taxon>
        <taxon>Sphaerularioidea</taxon>
        <taxon>Anguinidae</taxon>
        <taxon>Anguininae</taxon>
        <taxon>Ditylenchus</taxon>
    </lineage>
</organism>
<dbReference type="PROSITE" id="PS51792">
    <property type="entry name" value="YIPPEE"/>
    <property type="match status" value="1"/>
</dbReference>
<dbReference type="Proteomes" id="UP000887574">
    <property type="component" value="Unplaced"/>
</dbReference>
<dbReference type="AlphaFoldDB" id="A0A915EF71"/>
<dbReference type="WBParaSite" id="jg4684">
    <property type="protein sequence ID" value="jg4684"/>
    <property type="gene ID" value="jg4684"/>
</dbReference>
<dbReference type="InterPro" id="IPR039058">
    <property type="entry name" value="Yippee_fam"/>
</dbReference>
<feature type="domain" description="Yippee" evidence="4">
    <location>
        <begin position="13"/>
        <end position="107"/>
    </location>
</feature>
<evidence type="ECO:0000259" key="4">
    <source>
        <dbReference type="PROSITE" id="PS51792"/>
    </source>
</evidence>
<evidence type="ECO:0000256" key="2">
    <source>
        <dbReference type="ARBA" id="ARBA00022723"/>
    </source>
</evidence>
<dbReference type="InterPro" id="IPR034751">
    <property type="entry name" value="Yippee"/>
</dbReference>
<evidence type="ECO:0000313" key="6">
    <source>
        <dbReference type="WBParaSite" id="jg4684"/>
    </source>
</evidence>
<evidence type="ECO:0000256" key="1">
    <source>
        <dbReference type="ARBA" id="ARBA00005613"/>
    </source>
</evidence>
<accession>A0A915EF71</accession>
<keyword evidence="2" id="KW-0479">Metal-binding</keyword>
<dbReference type="InterPro" id="IPR004910">
    <property type="entry name" value="Yippee/Mis18/Cereblon"/>
</dbReference>
<evidence type="ECO:0000313" key="5">
    <source>
        <dbReference type="Proteomes" id="UP000887574"/>
    </source>
</evidence>
<keyword evidence="3" id="KW-0862">Zinc</keyword>
<name>A0A915EF71_9BILA</name>
<sequence>MGRFFFECPGGSKIYSCRRCKTFLSNIENMISDRSTGVAWLFDSVINIDLSNVEEKVMLTGRHMVRDAFCKNCKSRVGWMYEFAHDPQQVYKEGKVILEKALIEESQGMDDKLALMPSATTMTLHGLSPVFNSGSSYASLTPTNSTNTTNSSVTIAAQFSRNSSTSSFESTNSSPEEDRHRTAQAFVSADALLEDFEATDEIGQ</sequence>
<proteinExistence type="inferred from homology"/>
<dbReference type="PANTHER" id="PTHR13848">
    <property type="entry name" value="PROTEIN YIPPEE-LIKE CG15309-RELATED"/>
    <property type="match status" value="1"/>
</dbReference>
<comment type="similarity">
    <text evidence="1">Belongs to the yippee family.</text>
</comment>
<evidence type="ECO:0000256" key="3">
    <source>
        <dbReference type="ARBA" id="ARBA00022833"/>
    </source>
</evidence>
<protein>
    <submittedName>
        <fullName evidence="6">Yippee domain-containing protein</fullName>
    </submittedName>
</protein>
<keyword evidence="5" id="KW-1185">Reference proteome</keyword>
<reference evidence="6" key="1">
    <citation type="submission" date="2022-11" db="UniProtKB">
        <authorList>
            <consortium name="WormBaseParasite"/>
        </authorList>
    </citation>
    <scope>IDENTIFICATION</scope>
</reference>